<reference evidence="2" key="1">
    <citation type="journal article" date="2023" name="G3 (Bethesda)">
        <title>Whole genome assemblies of Zophobas morio and Tenebrio molitor.</title>
        <authorList>
            <person name="Kaur S."/>
            <person name="Stinson S.A."/>
            <person name="diCenzo G.C."/>
        </authorList>
    </citation>
    <scope>NUCLEOTIDE SEQUENCE</scope>
    <source>
        <strain evidence="2">QUZm001</strain>
    </source>
</reference>
<evidence type="ECO:0000313" key="3">
    <source>
        <dbReference type="Proteomes" id="UP001168821"/>
    </source>
</evidence>
<proteinExistence type="predicted"/>
<accession>A0AA38MIX9</accession>
<sequence length="140" mass="15527">MSCSLGHCTSALQLFFVGWRDATSISAPNGPVLTRSAKVPCRWYWYYLEPFAINNARSTNPRGKKLCGSRAILLFLFISAWATLVSPVRRPLAQWRGGGGAAGWYQARWTAAARGPPVAAGAAAFEENPKIYLHFREMYE</sequence>
<gene>
    <name evidence="2" type="ORF">Zmor_010582</name>
</gene>
<evidence type="ECO:0000256" key="1">
    <source>
        <dbReference type="SAM" id="Phobius"/>
    </source>
</evidence>
<keyword evidence="3" id="KW-1185">Reference proteome</keyword>
<protein>
    <submittedName>
        <fullName evidence="2">Uncharacterized protein</fullName>
    </submittedName>
</protein>
<feature type="transmembrane region" description="Helical" evidence="1">
    <location>
        <begin position="71"/>
        <end position="88"/>
    </location>
</feature>
<keyword evidence="1" id="KW-0812">Transmembrane</keyword>
<name>A0AA38MIX9_9CUCU</name>
<keyword evidence="1" id="KW-1133">Transmembrane helix</keyword>
<dbReference type="EMBL" id="JALNTZ010000003">
    <property type="protein sequence ID" value="KAJ3658865.1"/>
    <property type="molecule type" value="Genomic_DNA"/>
</dbReference>
<organism evidence="2 3">
    <name type="scientific">Zophobas morio</name>
    <dbReference type="NCBI Taxonomy" id="2755281"/>
    <lineage>
        <taxon>Eukaryota</taxon>
        <taxon>Metazoa</taxon>
        <taxon>Ecdysozoa</taxon>
        <taxon>Arthropoda</taxon>
        <taxon>Hexapoda</taxon>
        <taxon>Insecta</taxon>
        <taxon>Pterygota</taxon>
        <taxon>Neoptera</taxon>
        <taxon>Endopterygota</taxon>
        <taxon>Coleoptera</taxon>
        <taxon>Polyphaga</taxon>
        <taxon>Cucujiformia</taxon>
        <taxon>Tenebrionidae</taxon>
        <taxon>Zophobas</taxon>
    </lineage>
</organism>
<dbReference type="AlphaFoldDB" id="A0AA38MIX9"/>
<evidence type="ECO:0000313" key="2">
    <source>
        <dbReference type="EMBL" id="KAJ3658865.1"/>
    </source>
</evidence>
<comment type="caution">
    <text evidence="2">The sequence shown here is derived from an EMBL/GenBank/DDBJ whole genome shotgun (WGS) entry which is preliminary data.</text>
</comment>
<keyword evidence="1" id="KW-0472">Membrane</keyword>
<dbReference type="Proteomes" id="UP001168821">
    <property type="component" value="Unassembled WGS sequence"/>
</dbReference>